<dbReference type="GO" id="GO:0030697">
    <property type="term" value="F:tRNA (uracil(54)-C5)-methyltransferase activity, S-adenosyl methionine-dependent"/>
    <property type="evidence" value="ECO:0007669"/>
    <property type="project" value="UniProtKB-EC"/>
</dbReference>
<dbReference type="SUPFAM" id="SSF53335">
    <property type="entry name" value="S-adenosyl-L-methionine-dependent methyltransferases"/>
    <property type="match status" value="1"/>
</dbReference>
<evidence type="ECO:0000313" key="7">
    <source>
        <dbReference type="Ensembl" id="ENSVURP00010020091.1"/>
    </source>
</evidence>
<dbReference type="GeneTree" id="ENSGT00530000063723"/>
<dbReference type="Ensembl" id="ENSVURT00010022880.1">
    <property type="protein sequence ID" value="ENSVURP00010020091.1"/>
    <property type="gene ID" value="ENSVURG00010015380.1"/>
</dbReference>
<dbReference type="Pfam" id="PF05958">
    <property type="entry name" value="tRNA_U5-meth_tr"/>
    <property type="match status" value="1"/>
</dbReference>
<dbReference type="GO" id="GO:0003723">
    <property type="term" value="F:RNA binding"/>
    <property type="evidence" value="ECO:0007669"/>
    <property type="project" value="TreeGrafter"/>
</dbReference>
<keyword evidence="3 6" id="KW-0949">S-adenosyl-L-methionine</keyword>
<evidence type="ECO:0000256" key="2">
    <source>
        <dbReference type="ARBA" id="ARBA00022679"/>
    </source>
</evidence>
<dbReference type="InterPro" id="IPR010280">
    <property type="entry name" value="U5_MeTrfase_fam"/>
</dbReference>
<feature type="binding site" evidence="6">
    <location>
        <position position="391"/>
    </location>
    <ligand>
        <name>S-adenosyl-L-methionine</name>
        <dbReference type="ChEBI" id="CHEBI:59789"/>
    </ligand>
</feature>
<keyword evidence="2 6" id="KW-0808">Transferase</keyword>
<reference evidence="7" key="2">
    <citation type="submission" date="2025-08" db="UniProtKB">
        <authorList>
            <consortium name="Ensembl"/>
        </authorList>
    </citation>
    <scope>IDENTIFICATION</scope>
</reference>
<feature type="active site" description="Nucleophile" evidence="6">
    <location>
        <position position="419"/>
    </location>
</feature>
<evidence type="ECO:0000256" key="4">
    <source>
        <dbReference type="ARBA" id="ARBA00033763"/>
    </source>
</evidence>
<dbReference type="InterPro" id="IPR030391">
    <property type="entry name" value="MeTrfase_TrmA_CS"/>
</dbReference>
<dbReference type="Gene3D" id="2.40.50.1070">
    <property type="match status" value="1"/>
</dbReference>
<evidence type="ECO:0000256" key="5">
    <source>
        <dbReference type="ARBA" id="ARBA00047278"/>
    </source>
</evidence>
<comment type="catalytic activity">
    <reaction evidence="5">
        <text>uridine(54) in tRNA + S-adenosyl-L-methionine = 5-methyluridine(54) in tRNA + S-adenosyl-L-homocysteine + H(+)</text>
        <dbReference type="Rhea" id="RHEA:42712"/>
        <dbReference type="Rhea" id="RHEA-COMP:10167"/>
        <dbReference type="Rhea" id="RHEA-COMP:10193"/>
        <dbReference type="ChEBI" id="CHEBI:15378"/>
        <dbReference type="ChEBI" id="CHEBI:57856"/>
        <dbReference type="ChEBI" id="CHEBI:59789"/>
        <dbReference type="ChEBI" id="CHEBI:65315"/>
        <dbReference type="ChEBI" id="CHEBI:74447"/>
        <dbReference type="EC" id="2.1.1.35"/>
    </reaction>
    <physiologicalReaction direction="left-to-right" evidence="5">
        <dbReference type="Rhea" id="RHEA:42713"/>
    </physiologicalReaction>
</comment>
<sequence>LHVRLGPCLPRAALLSRGRPPPWSSPRAWLGAACPEKAAVAGPAPEDWGPEPGSWPERLADLVTPLWRLDYEQQLRVKAEALRGILERLEARLRALGSPGAEAGALCSRLQPFRPSPVIDGYRNKCNFAIRQGPDGRPRTVGYVLGSRREQQLVCVQPGHLKHIPEQHQRVARCYQAFLHQSPLEPYVEPHGRGHWHELTVRSTRRGHTMAIIAFHPQQLRPGELWPHKEHVKEFFTQGPGADCDLTSLYLQENVQCDQQQPCYQLLAGEPHIFEDLPGLKFRISPGAFFQINAAAVEILYRVVGELSGVDPNTLLLDLSQGTGATSLSLAQRTAQVLSTGLVGQAVEDARWTAAFNGITNWEFHADQVENIVPQLLKSQETGQSLVAMVDPSRTGLNSQVVQAIRNCRAIRTLVFVSCYPSGKAKRNFLELCCPPNPGKDLLGEPFVLRQAVPVDMFPHTVHYELVLLFTR</sequence>
<dbReference type="Proteomes" id="UP000314987">
    <property type="component" value="Unassembled WGS sequence"/>
</dbReference>
<dbReference type="AlphaFoldDB" id="A0A4X2LDC0"/>
<protein>
    <recommendedName>
        <fullName evidence="4">tRNA (uracil(54)-C(5))-methyltransferase</fullName>
        <ecNumber evidence="4">2.1.1.35</ecNumber>
    </recommendedName>
</protein>
<dbReference type="InterPro" id="IPR045850">
    <property type="entry name" value="TRM2_met"/>
</dbReference>
<dbReference type="PROSITE" id="PS01231">
    <property type="entry name" value="TRMA_2"/>
    <property type="match status" value="1"/>
</dbReference>
<organism evidence="7 8">
    <name type="scientific">Vombatus ursinus</name>
    <name type="common">Common wombat</name>
    <dbReference type="NCBI Taxonomy" id="29139"/>
    <lineage>
        <taxon>Eukaryota</taxon>
        <taxon>Metazoa</taxon>
        <taxon>Chordata</taxon>
        <taxon>Craniata</taxon>
        <taxon>Vertebrata</taxon>
        <taxon>Euteleostomi</taxon>
        <taxon>Mammalia</taxon>
        <taxon>Metatheria</taxon>
        <taxon>Diprotodontia</taxon>
        <taxon>Vombatidae</taxon>
        <taxon>Vombatus</taxon>
    </lineage>
</organism>
<dbReference type="EC" id="2.1.1.35" evidence="4"/>
<dbReference type="PROSITE" id="PS51687">
    <property type="entry name" value="SAM_MT_RNA_M5U"/>
    <property type="match status" value="1"/>
</dbReference>
<evidence type="ECO:0000313" key="8">
    <source>
        <dbReference type="Proteomes" id="UP000314987"/>
    </source>
</evidence>
<dbReference type="GO" id="GO:0006396">
    <property type="term" value="P:RNA processing"/>
    <property type="evidence" value="ECO:0007669"/>
    <property type="project" value="InterPro"/>
</dbReference>
<accession>A0A4X2LDC0</accession>
<dbReference type="GO" id="GO:0032259">
    <property type="term" value="P:methylation"/>
    <property type="evidence" value="ECO:0007669"/>
    <property type="project" value="UniProtKB-KW"/>
</dbReference>
<reference evidence="7" key="3">
    <citation type="submission" date="2025-09" db="UniProtKB">
        <authorList>
            <consortium name="Ensembl"/>
        </authorList>
    </citation>
    <scope>IDENTIFICATION</scope>
</reference>
<feature type="binding site" evidence="6">
    <location>
        <position position="291"/>
    </location>
    <ligand>
        <name>S-adenosyl-L-methionine</name>
        <dbReference type="ChEBI" id="CHEBI:59789"/>
    </ligand>
</feature>
<dbReference type="PANTHER" id="PTHR45904">
    <property type="entry name" value="TRNA (URACIL-5-)-METHYLTRANSFERASE"/>
    <property type="match status" value="1"/>
</dbReference>
<dbReference type="STRING" id="29139.ENSVURP00010020091"/>
<evidence type="ECO:0000256" key="1">
    <source>
        <dbReference type="ARBA" id="ARBA00022603"/>
    </source>
</evidence>
<dbReference type="PANTHER" id="PTHR45904:SF1">
    <property type="entry name" value="TRNA (URACIL-5-)-METHYLTRANSFERASE HOMOLOG B"/>
    <property type="match status" value="1"/>
</dbReference>
<dbReference type="Gene3D" id="3.40.50.150">
    <property type="entry name" value="Vaccinia Virus protein VP39"/>
    <property type="match status" value="1"/>
</dbReference>
<keyword evidence="8" id="KW-1185">Reference proteome</keyword>
<name>A0A4X2LDC0_VOMUR</name>
<reference evidence="8" key="1">
    <citation type="submission" date="2018-12" db="EMBL/GenBank/DDBJ databases">
        <authorList>
            <person name="Yazar S."/>
        </authorList>
    </citation>
    <scope>NUCLEOTIDE SEQUENCE [LARGE SCALE GENOMIC DNA]</scope>
</reference>
<evidence type="ECO:0000256" key="3">
    <source>
        <dbReference type="ARBA" id="ARBA00022691"/>
    </source>
</evidence>
<dbReference type="InterPro" id="IPR029063">
    <property type="entry name" value="SAM-dependent_MTases_sf"/>
</dbReference>
<keyword evidence="1 6" id="KW-0489">Methyltransferase</keyword>
<comment type="similarity">
    <text evidence="6">Belongs to the class I-like SAM-binding methyltransferase superfamily. RNA M5U methyltransferase family.</text>
</comment>
<comment type="caution">
    <text evidence="6">Lacks conserved residue(s) required for the propagation of feature annotation.</text>
</comment>
<evidence type="ECO:0000256" key="6">
    <source>
        <dbReference type="PROSITE-ProRule" id="PRU01024"/>
    </source>
</evidence>
<proteinExistence type="inferred from homology"/>
<dbReference type="OMA" id="HGQPHIY"/>